<proteinExistence type="predicted"/>
<sequence length="56" mass="6732">MYNKDEVSRKRDFIRPRTRSAMLPHLFPFARIYCVSSRREGNQRGFFKQIIILATI</sequence>
<evidence type="ECO:0000313" key="2">
    <source>
        <dbReference type="Proteomes" id="UP001461498"/>
    </source>
</evidence>
<name>A0AAW1CRA1_9HEMI</name>
<accession>A0AAW1CRA1</accession>
<dbReference type="EMBL" id="JAPXFL010000010">
    <property type="protein sequence ID" value="KAK9500069.1"/>
    <property type="molecule type" value="Genomic_DNA"/>
</dbReference>
<comment type="caution">
    <text evidence="1">The sequence shown here is derived from an EMBL/GenBank/DDBJ whole genome shotgun (WGS) entry which is preliminary data.</text>
</comment>
<dbReference type="AlphaFoldDB" id="A0AAW1CRA1"/>
<keyword evidence="2" id="KW-1185">Reference proteome</keyword>
<dbReference type="Proteomes" id="UP001461498">
    <property type="component" value="Unassembled WGS sequence"/>
</dbReference>
<evidence type="ECO:0000313" key="1">
    <source>
        <dbReference type="EMBL" id="KAK9500069.1"/>
    </source>
</evidence>
<protein>
    <submittedName>
        <fullName evidence="1">Uncharacterized protein</fullName>
    </submittedName>
</protein>
<gene>
    <name evidence="1" type="ORF">O3M35_001407</name>
</gene>
<organism evidence="1 2">
    <name type="scientific">Rhynocoris fuscipes</name>
    <dbReference type="NCBI Taxonomy" id="488301"/>
    <lineage>
        <taxon>Eukaryota</taxon>
        <taxon>Metazoa</taxon>
        <taxon>Ecdysozoa</taxon>
        <taxon>Arthropoda</taxon>
        <taxon>Hexapoda</taxon>
        <taxon>Insecta</taxon>
        <taxon>Pterygota</taxon>
        <taxon>Neoptera</taxon>
        <taxon>Paraneoptera</taxon>
        <taxon>Hemiptera</taxon>
        <taxon>Heteroptera</taxon>
        <taxon>Panheteroptera</taxon>
        <taxon>Cimicomorpha</taxon>
        <taxon>Reduviidae</taxon>
        <taxon>Harpactorinae</taxon>
        <taxon>Harpactorini</taxon>
        <taxon>Rhynocoris</taxon>
    </lineage>
</organism>
<reference evidence="1 2" key="1">
    <citation type="submission" date="2022-12" db="EMBL/GenBank/DDBJ databases">
        <title>Chromosome-level genome assembly of true bugs.</title>
        <authorList>
            <person name="Ma L."/>
            <person name="Li H."/>
        </authorList>
    </citation>
    <scope>NUCLEOTIDE SEQUENCE [LARGE SCALE GENOMIC DNA]</scope>
    <source>
        <strain evidence="1">Lab_2022b</strain>
    </source>
</reference>